<reference evidence="2" key="1">
    <citation type="submission" date="2023-10" db="EMBL/GenBank/DDBJ databases">
        <authorList>
            <person name="Hackl T."/>
        </authorList>
    </citation>
    <scope>NUCLEOTIDE SEQUENCE</scope>
</reference>
<protein>
    <submittedName>
        <fullName evidence="2">Uu.00g083790.m01.CDS01</fullName>
    </submittedName>
</protein>
<dbReference type="EMBL" id="CAUWAG010000010">
    <property type="protein sequence ID" value="CAJ2507193.1"/>
    <property type="molecule type" value="Genomic_DNA"/>
</dbReference>
<keyword evidence="1" id="KW-0472">Membrane</keyword>
<evidence type="ECO:0000313" key="3">
    <source>
        <dbReference type="Proteomes" id="UP001295740"/>
    </source>
</evidence>
<dbReference type="InterPro" id="IPR040632">
    <property type="entry name" value="Sulfotransfer_4"/>
</dbReference>
<keyword evidence="3" id="KW-1185">Reference proteome</keyword>
<gene>
    <name evidence="2" type="ORF">KHLLAP_LOCUS7661</name>
</gene>
<comment type="caution">
    <text evidence="2">The sequence shown here is derived from an EMBL/GenBank/DDBJ whole genome shotgun (WGS) entry which is preliminary data.</text>
</comment>
<dbReference type="Pfam" id="PF17784">
    <property type="entry name" value="Sulfotransfer_4"/>
    <property type="match status" value="1"/>
</dbReference>
<dbReference type="SUPFAM" id="SSF52540">
    <property type="entry name" value="P-loop containing nucleoside triphosphate hydrolases"/>
    <property type="match status" value="1"/>
</dbReference>
<dbReference type="PANTHER" id="PTHR36978:SF4">
    <property type="entry name" value="P-LOOP CONTAINING NUCLEOSIDE TRIPHOSPHATE HYDROLASE PROTEIN"/>
    <property type="match status" value="1"/>
</dbReference>
<dbReference type="InterPro" id="IPR027417">
    <property type="entry name" value="P-loop_NTPase"/>
</dbReference>
<organism evidence="2 3">
    <name type="scientific">Anthostomella pinea</name>
    <dbReference type="NCBI Taxonomy" id="933095"/>
    <lineage>
        <taxon>Eukaryota</taxon>
        <taxon>Fungi</taxon>
        <taxon>Dikarya</taxon>
        <taxon>Ascomycota</taxon>
        <taxon>Pezizomycotina</taxon>
        <taxon>Sordariomycetes</taxon>
        <taxon>Xylariomycetidae</taxon>
        <taxon>Xylariales</taxon>
        <taxon>Xylariaceae</taxon>
        <taxon>Anthostomella</taxon>
    </lineage>
</organism>
<name>A0AAI8VG90_9PEZI</name>
<evidence type="ECO:0000313" key="2">
    <source>
        <dbReference type="EMBL" id="CAJ2507193.1"/>
    </source>
</evidence>
<accession>A0AAI8VG90</accession>
<sequence length="270" mass="30688">MVRFPTDDRVVDKGTPTSLRIICAGLPRTATSSMQAAVEKLGFGPCLHMANILPHVERGQLMLTAVRERDTAKRQKLIRQLIDGHASIADLPIVFFLPDLMDMYPEAKVVLNQRHDANVWSVSTHDSFDFFFSWRFWLTGMLFKTDRIWYALNMEVIETAKGKYGSHPFDPESHDIHTRIVHEEAAKRNAEVLDFTPEQGWEPLCKFLGKEVPAEPFPRVNEKKTFQIIKAIFIAKGLLGWAALGGGIWASWRYGPSALGYARSWLSSMR</sequence>
<keyword evidence="1" id="KW-0812">Transmembrane</keyword>
<dbReference type="Proteomes" id="UP001295740">
    <property type="component" value="Unassembled WGS sequence"/>
</dbReference>
<proteinExistence type="predicted"/>
<dbReference type="PANTHER" id="PTHR36978">
    <property type="entry name" value="P-LOOP CONTAINING NUCLEOTIDE TRIPHOSPHATE HYDROLASE"/>
    <property type="match status" value="1"/>
</dbReference>
<keyword evidence="1" id="KW-1133">Transmembrane helix</keyword>
<feature type="transmembrane region" description="Helical" evidence="1">
    <location>
        <begin position="228"/>
        <end position="252"/>
    </location>
</feature>
<evidence type="ECO:0000256" key="1">
    <source>
        <dbReference type="SAM" id="Phobius"/>
    </source>
</evidence>
<dbReference type="AlphaFoldDB" id="A0AAI8VG90"/>
<dbReference type="Gene3D" id="3.40.50.300">
    <property type="entry name" value="P-loop containing nucleotide triphosphate hydrolases"/>
    <property type="match status" value="1"/>
</dbReference>